<dbReference type="SUPFAM" id="SSF56059">
    <property type="entry name" value="Glutathione synthetase ATP-binding domain-like"/>
    <property type="match status" value="1"/>
</dbReference>
<evidence type="ECO:0000313" key="2">
    <source>
        <dbReference type="EMBL" id="MFD1246450.1"/>
    </source>
</evidence>
<dbReference type="EMBL" id="JBHTLX010000004">
    <property type="protein sequence ID" value="MFD1246450.1"/>
    <property type="molecule type" value="Genomic_DNA"/>
</dbReference>
<evidence type="ECO:0000259" key="1">
    <source>
        <dbReference type="Pfam" id="PF08443"/>
    </source>
</evidence>
<dbReference type="PANTHER" id="PTHR39217:SF1">
    <property type="entry name" value="GLUTATHIONE SYNTHETASE"/>
    <property type="match status" value="1"/>
</dbReference>
<dbReference type="Proteomes" id="UP001597229">
    <property type="component" value="Unassembled WGS sequence"/>
</dbReference>
<gene>
    <name evidence="2" type="ORF">ACFQ3F_01495</name>
</gene>
<keyword evidence="2" id="KW-0436">Ligase</keyword>
<dbReference type="PANTHER" id="PTHR39217">
    <property type="match status" value="1"/>
</dbReference>
<protein>
    <submittedName>
        <fullName evidence="2">RimK family alpha-L-glutamate ligase</fullName>
    </submittedName>
</protein>
<name>A0ABW3VV61_9ACTN</name>
<proteinExistence type="predicted"/>
<evidence type="ECO:0000313" key="3">
    <source>
        <dbReference type="Proteomes" id="UP001597229"/>
    </source>
</evidence>
<dbReference type="InterPro" id="IPR053191">
    <property type="entry name" value="DcsG_Biosynth_Enzyme"/>
</dbReference>
<keyword evidence="3" id="KW-1185">Reference proteome</keyword>
<reference evidence="3" key="1">
    <citation type="journal article" date="2019" name="Int. J. Syst. Evol. Microbiol.">
        <title>The Global Catalogue of Microorganisms (GCM) 10K type strain sequencing project: providing services to taxonomists for standard genome sequencing and annotation.</title>
        <authorList>
            <consortium name="The Broad Institute Genomics Platform"/>
            <consortium name="The Broad Institute Genome Sequencing Center for Infectious Disease"/>
            <person name="Wu L."/>
            <person name="Ma J."/>
        </authorList>
    </citation>
    <scope>NUCLEOTIDE SEQUENCE [LARGE SCALE GENOMIC DNA]</scope>
    <source>
        <strain evidence="3">CCUG 52478</strain>
    </source>
</reference>
<feature type="domain" description="ATP-grasp fold RimK-type" evidence="1">
    <location>
        <begin position="128"/>
        <end position="256"/>
    </location>
</feature>
<dbReference type="InterPro" id="IPR013651">
    <property type="entry name" value="ATP-grasp_RimK-type"/>
</dbReference>
<dbReference type="Gene3D" id="3.30.470.20">
    <property type="entry name" value="ATP-grasp fold, B domain"/>
    <property type="match status" value="1"/>
</dbReference>
<dbReference type="RefSeq" id="WP_367920152.1">
    <property type="nucleotide sequence ID" value="NZ_BAABAC010000025.1"/>
</dbReference>
<organism evidence="2 3">
    <name type="scientific">Nocardioides ginsengisoli</name>
    <dbReference type="NCBI Taxonomy" id="363868"/>
    <lineage>
        <taxon>Bacteria</taxon>
        <taxon>Bacillati</taxon>
        <taxon>Actinomycetota</taxon>
        <taxon>Actinomycetes</taxon>
        <taxon>Propionibacteriales</taxon>
        <taxon>Nocardioidaceae</taxon>
        <taxon>Nocardioides</taxon>
    </lineage>
</organism>
<dbReference type="GO" id="GO:0016874">
    <property type="term" value="F:ligase activity"/>
    <property type="evidence" value="ECO:0007669"/>
    <property type="project" value="UniProtKB-KW"/>
</dbReference>
<accession>A0ABW3VV61</accession>
<dbReference type="Pfam" id="PF08443">
    <property type="entry name" value="RimK"/>
    <property type="match status" value="1"/>
</dbReference>
<comment type="caution">
    <text evidence="2">The sequence shown here is derived from an EMBL/GenBank/DDBJ whole genome shotgun (WGS) entry which is preliminary data.</text>
</comment>
<sequence length="285" mass="30226">MTSLLLATFDLMPDGEPGGEALPAAFAAHGIEARWVRWDDPAVDWAAADAVGVRSAWDYHRRLPAFLAWAREVEAATTLLNGADVFAWNADKAYLLELADVVPTVPTDLLDDADLAGGLAKALDRWGSVVIKPRTGAGGVGLVVAESVADPRLEGLVAGPWIVQPVVDSVRTTGESSVYVFGGVAVAQVDKVAAAGEVRVHELYGGRSRPVALDPERATVAADAVRTAAQRRGADLVYARVDLMRWQDAWVVSELELIEPGLYLDVAPANADRFAAAVAGRLGRL</sequence>